<accession>A0AAN9FYC0</accession>
<dbReference type="AlphaFoldDB" id="A0AAN9FYC0"/>
<name>A0AAN9FYC0_CROPI</name>
<dbReference type="PANTHER" id="PTHR18898:SF2">
    <property type="entry name" value="NUCLEOPROTEIN TPR"/>
    <property type="match status" value="1"/>
</dbReference>
<dbReference type="InterPro" id="IPR057577">
    <property type="entry name" value="Nucleoprot-TPR/MLP1_dom"/>
</dbReference>
<feature type="compositionally biased region" description="Acidic residues" evidence="2">
    <location>
        <begin position="12"/>
        <end position="21"/>
    </location>
</feature>
<dbReference type="PANTHER" id="PTHR18898">
    <property type="entry name" value="NUCLEOPROTEIN TPR-RELATED"/>
    <property type="match status" value="1"/>
</dbReference>
<evidence type="ECO:0000313" key="5">
    <source>
        <dbReference type="Proteomes" id="UP001372338"/>
    </source>
</evidence>
<evidence type="ECO:0000259" key="3">
    <source>
        <dbReference type="Pfam" id="PF25481"/>
    </source>
</evidence>
<evidence type="ECO:0000313" key="4">
    <source>
        <dbReference type="EMBL" id="KAK7281563.1"/>
    </source>
</evidence>
<dbReference type="EMBL" id="JAYWIO010000002">
    <property type="protein sequence ID" value="KAK7281563.1"/>
    <property type="molecule type" value="Genomic_DNA"/>
</dbReference>
<organism evidence="4 5">
    <name type="scientific">Crotalaria pallida</name>
    <name type="common">Smooth rattlebox</name>
    <name type="synonym">Crotalaria striata</name>
    <dbReference type="NCBI Taxonomy" id="3830"/>
    <lineage>
        <taxon>Eukaryota</taxon>
        <taxon>Viridiplantae</taxon>
        <taxon>Streptophyta</taxon>
        <taxon>Embryophyta</taxon>
        <taxon>Tracheophyta</taxon>
        <taxon>Spermatophyta</taxon>
        <taxon>Magnoliopsida</taxon>
        <taxon>eudicotyledons</taxon>
        <taxon>Gunneridae</taxon>
        <taxon>Pentapetalae</taxon>
        <taxon>rosids</taxon>
        <taxon>fabids</taxon>
        <taxon>Fabales</taxon>
        <taxon>Fabaceae</taxon>
        <taxon>Papilionoideae</taxon>
        <taxon>50 kb inversion clade</taxon>
        <taxon>genistoids sensu lato</taxon>
        <taxon>core genistoids</taxon>
        <taxon>Crotalarieae</taxon>
        <taxon>Crotalaria</taxon>
    </lineage>
</organism>
<evidence type="ECO:0000256" key="2">
    <source>
        <dbReference type="SAM" id="MobiDB-lite"/>
    </source>
</evidence>
<feature type="region of interest" description="Disordered" evidence="2">
    <location>
        <begin position="1"/>
        <end position="22"/>
    </location>
</feature>
<dbReference type="Proteomes" id="UP001372338">
    <property type="component" value="Unassembled WGS sequence"/>
</dbReference>
<comment type="caution">
    <text evidence="4">The sequence shown here is derived from an EMBL/GenBank/DDBJ whole genome shotgun (WGS) entry which is preliminary data.</text>
</comment>
<feature type="domain" description="Nucleoprotein TPR/MPL1" evidence="3">
    <location>
        <begin position="85"/>
        <end position="128"/>
    </location>
</feature>
<dbReference type="GO" id="GO:0005643">
    <property type="term" value="C:nuclear pore"/>
    <property type="evidence" value="ECO:0007669"/>
    <property type="project" value="TreeGrafter"/>
</dbReference>
<keyword evidence="5" id="KW-1185">Reference proteome</keyword>
<dbReference type="Pfam" id="PF25481">
    <property type="entry name" value="Nucleoprot-TPR"/>
    <property type="match status" value="1"/>
</dbReference>
<gene>
    <name evidence="4" type="ORF">RIF29_09667</name>
</gene>
<sequence>MTDPLASRVTNDAEEDLQQNEENEHLALTERLKSSIDHLNKELNEQKDLELSEKNATIKSYLDKIVYLNENAAHKEARLSEVEAELGRSRAACTRSQHEKEILERQNAWLNDELTAKVNSFFELRRKHRFGCGNVFQAYRCAQA</sequence>
<dbReference type="GO" id="GO:0006406">
    <property type="term" value="P:mRNA export from nucleus"/>
    <property type="evidence" value="ECO:0007669"/>
    <property type="project" value="TreeGrafter"/>
</dbReference>
<evidence type="ECO:0000256" key="1">
    <source>
        <dbReference type="SAM" id="Coils"/>
    </source>
</evidence>
<protein>
    <recommendedName>
        <fullName evidence="3">Nucleoprotein TPR/MPL1 domain-containing protein</fullName>
    </recommendedName>
</protein>
<reference evidence="4 5" key="1">
    <citation type="submission" date="2024-01" db="EMBL/GenBank/DDBJ databases">
        <title>The genomes of 5 underutilized Papilionoideae crops provide insights into root nodulation and disease resistanc.</title>
        <authorList>
            <person name="Yuan L."/>
        </authorList>
    </citation>
    <scope>NUCLEOTIDE SEQUENCE [LARGE SCALE GENOMIC DNA]</scope>
    <source>
        <strain evidence="4">ZHUSHIDOU_FW_LH</strain>
        <tissue evidence="4">Leaf</tissue>
    </source>
</reference>
<keyword evidence="1" id="KW-0175">Coiled coil</keyword>
<feature type="coiled-coil region" evidence="1">
    <location>
        <begin position="29"/>
        <end position="85"/>
    </location>
</feature>
<proteinExistence type="predicted"/>
<dbReference type="GO" id="GO:0017056">
    <property type="term" value="F:structural constituent of nuclear pore"/>
    <property type="evidence" value="ECO:0007669"/>
    <property type="project" value="TreeGrafter"/>
</dbReference>